<protein>
    <submittedName>
        <fullName evidence="2">Uncharacterized protein</fullName>
    </submittedName>
</protein>
<sequence length="100" mass="11309">MTVFQFISLRAFLIFFCIITIILFIFFSQLFAVHYHRVSQGLLVSAEKTRPKKTTVNSPFTAEYLLLQLINGPTAAGLHKTISGPFYGNFGAGYFRIQLV</sequence>
<keyword evidence="1" id="KW-0472">Membrane</keyword>
<proteinExistence type="predicted"/>
<dbReference type="EMBL" id="UZAF01020590">
    <property type="protein sequence ID" value="VDO71177.1"/>
    <property type="molecule type" value="Genomic_DNA"/>
</dbReference>
<reference evidence="2 3" key="1">
    <citation type="submission" date="2018-11" db="EMBL/GenBank/DDBJ databases">
        <authorList>
            <consortium name="Pathogen Informatics"/>
        </authorList>
    </citation>
    <scope>NUCLEOTIDE SEQUENCE [LARGE SCALE GENOMIC DNA]</scope>
    <source>
        <strain evidence="2 3">MHpl1</strain>
    </source>
</reference>
<evidence type="ECO:0000313" key="2">
    <source>
        <dbReference type="EMBL" id="VDO71177.1"/>
    </source>
</evidence>
<evidence type="ECO:0000313" key="3">
    <source>
        <dbReference type="Proteomes" id="UP000268014"/>
    </source>
</evidence>
<name>A0A3P7YEY4_HAEPC</name>
<gene>
    <name evidence="2" type="ORF">HPLM_LOCUS18454</name>
</gene>
<keyword evidence="3" id="KW-1185">Reference proteome</keyword>
<keyword evidence="1" id="KW-1133">Transmembrane helix</keyword>
<evidence type="ECO:0000256" key="1">
    <source>
        <dbReference type="SAM" id="Phobius"/>
    </source>
</evidence>
<dbReference type="AlphaFoldDB" id="A0A3P7YEY4"/>
<dbReference type="Proteomes" id="UP000268014">
    <property type="component" value="Unassembled WGS sequence"/>
</dbReference>
<organism evidence="2 3">
    <name type="scientific">Haemonchus placei</name>
    <name type="common">Barber's pole worm</name>
    <dbReference type="NCBI Taxonomy" id="6290"/>
    <lineage>
        <taxon>Eukaryota</taxon>
        <taxon>Metazoa</taxon>
        <taxon>Ecdysozoa</taxon>
        <taxon>Nematoda</taxon>
        <taxon>Chromadorea</taxon>
        <taxon>Rhabditida</taxon>
        <taxon>Rhabditina</taxon>
        <taxon>Rhabditomorpha</taxon>
        <taxon>Strongyloidea</taxon>
        <taxon>Trichostrongylidae</taxon>
        <taxon>Haemonchus</taxon>
    </lineage>
</organism>
<feature type="transmembrane region" description="Helical" evidence="1">
    <location>
        <begin position="12"/>
        <end position="33"/>
    </location>
</feature>
<accession>A0A3P7YEY4</accession>
<keyword evidence="1" id="KW-0812">Transmembrane</keyword>